<feature type="domain" description="SCP" evidence="2">
    <location>
        <begin position="146"/>
        <end position="269"/>
    </location>
</feature>
<accession>A0A2Z3JF75</accession>
<evidence type="ECO:0000313" key="5">
    <source>
        <dbReference type="Proteomes" id="UP000245368"/>
    </source>
</evidence>
<evidence type="ECO:0000259" key="3">
    <source>
        <dbReference type="Pfam" id="PF02368"/>
    </source>
</evidence>
<dbReference type="Gene3D" id="3.40.33.10">
    <property type="entry name" value="CAP"/>
    <property type="match status" value="1"/>
</dbReference>
<dbReference type="Proteomes" id="UP000245368">
    <property type="component" value="Chromosome"/>
</dbReference>
<dbReference type="CDD" id="cd05379">
    <property type="entry name" value="CAP_bacterial"/>
    <property type="match status" value="1"/>
</dbReference>
<sequence length="273" mass="28341">MSMRTLWRPLSLLTLAVSLSACTTLPTRLPVHAETAPTVTTTPLDPQTLSGGTVLVVGQSQQFHLYVSGQEAGSGQLNWVSSDPGVVQVSRAGLFQAVGPGQATVRGSLRSSAGSFMDFPVTVQAASTPSLPTAATTAYAQQVLALTNAARSQARSCGGAYEPAAPPLSLNTKLSTAAQGHASDMARHNYFSHTSQDGRTLAERINDVGYSWSSVGENIAAGQPTPEAVVAGWLASPGHCANLMNANLSQMGLGYATGGSYGAYWVQDFGRAR</sequence>
<feature type="chain" id="PRO_5016233168" evidence="1">
    <location>
        <begin position="34"/>
        <end position="273"/>
    </location>
</feature>
<protein>
    <submittedName>
        <fullName evidence="4">CAP domain-containing protein</fullName>
    </submittedName>
</protein>
<evidence type="ECO:0000259" key="2">
    <source>
        <dbReference type="Pfam" id="PF00188"/>
    </source>
</evidence>
<dbReference type="Pfam" id="PF02368">
    <property type="entry name" value="Big_2"/>
    <property type="match status" value="1"/>
</dbReference>
<organism evidence="4 5">
    <name type="scientific">Deinococcus irradiatisoli</name>
    <dbReference type="NCBI Taxonomy" id="2202254"/>
    <lineage>
        <taxon>Bacteria</taxon>
        <taxon>Thermotogati</taxon>
        <taxon>Deinococcota</taxon>
        <taxon>Deinococci</taxon>
        <taxon>Deinococcales</taxon>
        <taxon>Deinococcaceae</taxon>
        <taxon>Deinococcus</taxon>
    </lineage>
</organism>
<feature type="domain" description="BIG2" evidence="3">
    <location>
        <begin position="53"/>
        <end position="106"/>
    </location>
</feature>
<keyword evidence="1" id="KW-0732">Signal</keyword>
<reference evidence="4 5" key="1">
    <citation type="submission" date="2018-05" db="EMBL/GenBank/DDBJ databases">
        <title>Complete Genome Sequence of Deinococcus sp. strain 17bor-2.</title>
        <authorList>
            <person name="Srinivasan S."/>
        </authorList>
    </citation>
    <scope>NUCLEOTIDE SEQUENCE [LARGE SCALE GENOMIC DNA]</scope>
    <source>
        <strain evidence="4 5">17bor-2</strain>
    </source>
</reference>
<dbReference type="InterPro" id="IPR003343">
    <property type="entry name" value="Big_2"/>
</dbReference>
<dbReference type="RefSeq" id="WP_109827343.1">
    <property type="nucleotide sequence ID" value="NZ_CP029494.1"/>
</dbReference>
<evidence type="ECO:0000313" key="4">
    <source>
        <dbReference type="EMBL" id="AWN23615.1"/>
    </source>
</evidence>
<dbReference type="Pfam" id="PF00188">
    <property type="entry name" value="CAP"/>
    <property type="match status" value="1"/>
</dbReference>
<evidence type="ECO:0000256" key="1">
    <source>
        <dbReference type="SAM" id="SignalP"/>
    </source>
</evidence>
<dbReference type="PANTHER" id="PTHR31157">
    <property type="entry name" value="SCP DOMAIN-CONTAINING PROTEIN"/>
    <property type="match status" value="1"/>
</dbReference>
<name>A0A2Z3JF75_9DEIO</name>
<dbReference type="SUPFAM" id="SSF55797">
    <property type="entry name" value="PR-1-like"/>
    <property type="match status" value="1"/>
</dbReference>
<dbReference type="PROSITE" id="PS51257">
    <property type="entry name" value="PROKAR_LIPOPROTEIN"/>
    <property type="match status" value="1"/>
</dbReference>
<dbReference type="AlphaFoldDB" id="A0A2Z3JF75"/>
<dbReference type="OrthoDB" id="9783944at2"/>
<dbReference type="SUPFAM" id="SSF49373">
    <property type="entry name" value="Invasin/intimin cell-adhesion fragments"/>
    <property type="match status" value="1"/>
</dbReference>
<keyword evidence="5" id="KW-1185">Reference proteome</keyword>
<dbReference type="KEGG" id="dez:DKM44_10550"/>
<proteinExistence type="predicted"/>
<feature type="signal peptide" evidence="1">
    <location>
        <begin position="1"/>
        <end position="33"/>
    </location>
</feature>
<dbReference type="InterPro" id="IPR014044">
    <property type="entry name" value="CAP_dom"/>
</dbReference>
<dbReference type="InterPro" id="IPR035940">
    <property type="entry name" value="CAP_sf"/>
</dbReference>
<gene>
    <name evidence="4" type="ORF">DKM44_10550</name>
</gene>
<dbReference type="InterPro" id="IPR008964">
    <property type="entry name" value="Invasin/intimin_cell_adhesion"/>
</dbReference>
<dbReference type="EMBL" id="CP029494">
    <property type="protein sequence ID" value="AWN23615.1"/>
    <property type="molecule type" value="Genomic_DNA"/>
</dbReference>
<dbReference type="Gene3D" id="2.60.40.1080">
    <property type="match status" value="1"/>
</dbReference>
<dbReference type="PANTHER" id="PTHR31157:SF1">
    <property type="entry name" value="SCP DOMAIN-CONTAINING PROTEIN"/>
    <property type="match status" value="1"/>
</dbReference>